<name>A0ABU8L5D3_9HYPH</name>
<evidence type="ECO:0000313" key="2">
    <source>
        <dbReference type="EMBL" id="MEI9413173.1"/>
    </source>
</evidence>
<feature type="compositionally biased region" description="Low complexity" evidence="1">
    <location>
        <begin position="412"/>
        <end position="428"/>
    </location>
</feature>
<dbReference type="Pfam" id="PF20245">
    <property type="entry name" value="DUF6600"/>
    <property type="match status" value="1"/>
</dbReference>
<evidence type="ECO:0000313" key="3">
    <source>
        <dbReference type="Proteomes" id="UP001387293"/>
    </source>
</evidence>
<feature type="compositionally biased region" description="Low complexity" evidence="1">
    <location>
        <begin position="364"/>
        <end position="375"/>
    </location>
</feature>
<feature type="region of interest" description="Disordered" evidence="1">
    <location>
        <begin position="268"/>
        <end position="492"/>
    </location>
</feature>
<accession>A0ABU8L5D3</accession>
<sequence length="492" mass="54526">MKRVLAQNAVRLMLGGVAACLLTVVEIPNPIMPLSLVSEAMAATQVSISTFYEDLSSHGDWVSYHGASVFVPVDVPDDWRPYTVGHWAYTDQYGWLWVSDEPFGWATYHYGRWGYADDIGWYWVPGTRWAPAWVSWRRDREHMIWAPLPPRRDPDLISIEVTFDTTPDYYWVVVPTREFLAADISTVVIRDEPEFVRIVEAAEPAGDVTIQNNVVINKIINVDVIEKETNQKVTTVKVSKTDSLEQSGKLENNTVAVFEGEVKADPKANPAKLKDIDEVKQVQAGRKSKPTEGAATTEQAKPEETTKPEKPKVGEQPAAEQQQAEPGKAAKPEKPTSKKQPAAEQQQAEPEQAAKPEKPKGKKQPATEPQQAEPEQAAKPEKPKGKKQPAAEPQQAEPEQAAKPEKPKGKKQPAAEQQQAEPEQAAKPQKPKAKEPAAEQQQAEPEQAAKPQKPKAKEPAAEQQQAEPEQAAKPKPQKQKNKACDPQTDTNC</sequence>
<protein>
    <recommendedName>
        <fullName evidence="4">DUF3300 domain-containing protein</fullName>
    </recommendedName>
</protein>
<keyword evidence="3" id="KW-1185">Reference proteome</keyword>
<feature type="compositionally biased region" description="Low complexity" evidence="1">
    <location>
        <begin position="314"/>
        <end position="327"/>
    </location>
</feature>
<organism evidence="2 3">
    <name type="scientific">Mesorhizobium salmacidum</name>
    <dbReference type="NCBI Taxonomy" id="3015171"/>
    <lineage>
        <taxon>Bacteria</taxon>
        <taxon>Pseudomonadati</taxon>
        <taxon>Pseudomonadota</taxon>
        <taxon>Alphaproteobacteria</taxon>
        <taxon>Hyphomicrobiales</taxon>
        <taxon>Phyllobacteriaceae</taxon>
        <taxon>Mesorhizobium</taxon>
    </lineage>
</organism>
<feature type="compositionally biased region" description="Low complexity" evidence="1">
    <location>
        <begin position="461"/>
        <end position="474"/>
    </location>
</feature>
<feature type="compositionally biased region" description="Basic and acidic residues" evidence="1">
    <location>
        <begin position="300"/>
        <end position="313"/>
    </location>
</feature>
<dbReference type="PRINTS" id="PR00624">
    <property type="entry name" value="HISTONEH5"/>
</dbReference>
<dbReference type="RefSeq" id="WP_337109491.1">
    <property type="nucleotide sequence ID" value="NZ_JAPYKS010000054.1"/>
</dbReference>
<gene>
    <name evidence="2" type="ORF">O7A60_31190</name>
</gene>
<dbReference type="Proteomes" id="UP001387293">
    <property type="component" value="Unassembled WGS sequence"/>
</dbReference>
<proteinExistence type="predicted"/>
<dbReference type="InterPro" id="IPR046535">
    <property type="entry name" value="DUF6600"/>
</dbReference>
<evidence type="ECO:0000256" key="1">
    <source>
        <dbReference type="SAM" id="MobiDB-lite"/>
    </source>
</evidence>
<evidence type="ECO:0008006" key="4">
    <source>
        <dbReference type="Google" id="ProtNLM"/>
    </source>
</evidence>
<reference evidence="2 3" key="1">
    <citation type="submission" date="2022-12" db="EMBL/GenBank/DDBJ databases">
        <authorList>
            <person name="Muema E."/>
        </authorList>
    </citation>
    <scope>NUCLEOTIDE SEQUENCE [LARGE SCALE GENOMIC DNA]</scope>
    <source>
        <strain evidence="3">1326</strain>
    </source>
</reference>
<feature type="compositionally biased region" description="Low complexity" evidence="1">
    <location>
        <begin position="338"/>
        <end position="351"/>
    </location>
</feature>
<feature type="compositionally biased region" description="Low complexity" evidence="1">
    <location>
        <begin position="438"/>
        <end position="451"/>
    </location>
</feature>
<dbReference type="InterPro" id="IPR005819">
    <property type="entry name" value="H1/H5"/>
</dbReference>
<feature type="compositionally biased region" description="Basic and acidic residues" evidence="1">
    <location>
        <begin position="268"/>
        <end position="280"/>
    </location>
</feature>
<feature type="compositionally biased region" description="Low complexity" evidence="1">
    <location>
        <begin position="388"/>
        <end position="399"/>
    </location>
</feature>
<comment type="caution">
    <text evidence="2">The sequence shown here is derived from an EMBL/GenBank/DDBJ whole genome shotgun (WGS) entry which is preliminary data.</text>
</comment>
<dbReference type="EMBL" id="JAPYKS010000054">
    <property type="protein sequence ID" value="MEI9413173.1"/>
    <property type="molecule type" value="Genomic_DNA"/>
</dbReference>